<feature type="domain" description="BZIP" evidence="9">
    <location>
        <begin position="193"/>
        <end position="256"/>
    </location>
</feature>
<dbReference type="GO" id="GO:0005634">
    <property type="term" value="C:nucleus"/>
    <property type="evidence" value="ECO:0007669"/>
    <property type="project" value="UniProtKB-SubCell"/>
</dbReference>
<dbReference type="PANTHER" id="PTHR45967:SF38">
    <property type="entry name" value="G-BOX-BINDING FACTOR 2"/>
    <property type="match status" value="1"/>
</dbReference>
<dbReference type="InterPro" id="IPR046347">
    <property type="entry name" value="bZIP_sf"/>
</dbReference>
<dbReference type="AlphaFoldDB" id="A0A540LK82"/>
<dbReference type="Gene3D" id="1.20.5.170">
    <property type="match status" value="1"/>
</dbReference>
<proteinExistence type="inferred from homology"/>
<reference evidence="10 11" key="1">
    <citation type="journal article" date="2019" name="G3 (Bethesda)">
        <title>Sequencing of a Wild Apple (Malus baccata) Genome Unravels the Differences Between Cultivated and Wild Apple Species Regarding Disease Resistance and Cold Tolerance.</title>
        <authorList>
            <person name="Chen X."/>
        </authorList>
    </citation>
    <scope>NUCLEOTIDE SEQUENCE [LARGE SCALE GENOMIC DNA]</scope>
    <source>
        <strain evidence="11">cv. Shandingzi</strain>
        <tissue evidence="10">Leaves</tissue>
    </source>
</reference>
<keyword evidence="3" id="KW-0805">Transcription regulation</keyword>
<feature type="region of interest" description="Disordered" evidence="8">
    <location>
        <begin position="36"/>
        <end position="76"/>
    </location>
</feature>
<dbReference type="GO" id="GO:0043565">
    <property type="term" value="F:sequence-specific DNA binding"/>
    <property type="evidence" value="ECO:0007669"/>
    <property type="project" value="InterPro"/>
</dbReference>
<dbReference type="SMART" id="SM00338">
    <property type="entry name" value="BRLZ"/>
    <property type="match status" value="1"/>
</dbReference>
<dbReference type="SUPFAM" id="SSF57959">
    <property type="entry name" value="Leucine zipper domain"/>
    <property type="match status" value="1"/>
</dbReference>
<dbReference type="Pfam" id="PF00170">
    <property type="entry name" value="bZIP_1"/>
    <property type="match status" value="1"/>
</dbReference>
<evidence type="ECO:0000256" key="2">
    <source>
        <dbReference type="ARBA" id="ARBA00007163"/>
    </source>
</evidence>
<dbReference type="InterPro" id="IPR004827">
    <property type="entry name" value="bZIP"/>
</dbReference>
<dbReference type="InterPro" id="IPR045314">
    <property type="entry name" value="bZIP_plant_GBF1"/>
</dbReference>
<feature type="compositionally biased region" description="Polar residues" evidence="8">
    <location>
        <begin position="58"/>
        <end position="74"/>
    </location>
</feature>
<dbReference type="PANTHER" id="PTHR45967">
    <property type="entry name" value="G-BOX-BINDING FACTOR 3-RELATED"/>
    <property type="match status" value="1"/>
</dbReference>
<evidence type="ECO:0000256" key="3">
    <source>
        <dbReference type="ARBA" id="ARBA00023015"/>
    </source>
</evidence>
<keyword evidence="11" id="KW-1185">Reference proteome</keyword>
<comment type="subcellular location">
    <subcellularLocation>
        <location evidence="1">Nucleus</location>
    </subcellularLocation>
</comment>
<protein>
    <recommendedName>
        <fullName evidence="9">BZIP domain-containing protein</fullName>
    </recommendedName>
</protein>
<evidence type="ECO:0000256" key="5">
    <source>
        <dbReference type="ARBA" id="ARBA00023163"/>
    </source>
</evidence>
<dbReference type="InterPro" id="IPR044827">
    <property type="entry name" value="GBF-like"/>
</dbReference>
<evidence type="ECO:0000313" key="11">
    <source>
        <dbReference type="Proteomes" id="UP000315295"/>
    </source>
</evidence>
<accession>A0A540LK82</accession>
<evidence type="ECO:0000256" key="1">
    <source>
        <dbReference type="ARBA" id="ARBA00004123"/>
    </source>
</evidence>
<evidence type="ECO:0000256" key="8">
    <source>
        <dbReference type="SAM" id="MobiDB-lite"/>
    </source>
</evidence>
<dbReference type="Proteomes" id="UP000315295">
    <property type="component" value="Unassembled WGS sequence"/>
</dbReference>
<gene>
    <name evidence="10" type="ORF">C1H46_027579</name>
</gene>
<evidence type="ECO:0000256" key="6">
    <source>
        <dbReference type="ARBA" id="ARBA00023242"/>
    </source>
</evidence>
<dbReference type="PROSITE" id="PS50217">
    <property type="entry name" value="BZIP"/>
    <property type="match status" value="1"/>
</dbReference>
<dbReference type="STRING" id="106549.A0A540LK82"/>
<feature type="coiled-coil region" evidence="7">
    <location>
        <begin position="195"/>
        <end position="266"/>
    </location>
</feature>
<dbReference type="PROSITE" id="PS00036">
    <property type="entry name" value="BZIP_BASIC"/>
    <property type="match status" value="1"/>
</dbReference>
<dbReference type="CDD" id="cd14702">
    <property type="entry name" value="bZIP_plant_GBF1"/>
    <property type="match status" value="1"/>
</dbReference>
<organism evidence="10 11">
    <name type="scientific">Malus baccata</name>
    <name type="common">Siberian crab apple</name>
    <name type="synonym">Pyrus baccata</name>
    <dbReference type="NCBI Taxonomy" id="106549"/>
    <lineage>
        <taxon>Eukaryota</taxon>
        <taxon>Viridiplantae</taxon>
        <taxon>Streptophyta</taxon>
        <taxon>Embryophyta</taxon>
        <taxon>Tracheophyta</taxon>
        <taxon>Spermatophyta</taxon>
        <taxon>Magnoliopsida</taxon>
        <taxon>eudicotyledons</taxon>
        <taxon>Gunneridae</taxon>
        <taxon>Pentapetalae</taxon>
        <taxon>rosids</taxon>
        <taxon>fabids</taxon>
        <taxon>Rosales</taxon>
        <taxon>Rosaceae</taxon>
        <taxon>Amygdaloideae</taxon>
        <taxon>Maleae</taxon>
        <taxon>Malus</taxon>
    </lineage>
</organism>
<feature type="compositionally biased region" description="Basic and acidic residues" evidence="8">
    <location>
        <begin position="298"/>
        <end position="318"/>
    </location>
</feature>
<dbReference type="GO" id="GO:0003700">
    <property type="term" value="F:DNA-binding transcription factor activity"/>
    <property type="evidence" value="ECO:0007669"/>
    <property type="project" value="InterPro"/>
</dbReference>
<comment type="caution">
    <text evidence="10">The sequence shown here is derived from an EMBL/GenBank/DDBJ whole genome shotgun (WGS) entry which is preliminary data.</text>
</comment>
<keyword evidence="6" id="KW-0539">Nucleus</keyword>
<comment type="similarity">
    <text evidence="2">Belongs to the bZIP family.</text>
</comment>
<keyword evidence="7" id="KW-0175">Coiled coil</keyword>
<evidence type="ECO:0000313" key="10">
    <source>
        <dbReference type="EMBL" id="TQD86878.1"/>
    </source>
</evidence>
<sequence length="332" mass="36345">MDQDVTKKLKGLDGTAVRVGYDNPKEGDNGNLVLEASKSLEQNSGGLTDGNDGDTKANHLTQRKNGSDSMQSAENDVKVHTQVSPTEEEAKEISTNVSGYAPPAAGFVGVSLGSPYEKIGVSTAFVAASAGAQLPFGTSVLFELKLDNCKKNADFDTSLFLCFEQHSVTGLIEIMGLVKDYGFGFSSNFDERQMKREKRKQANRESARRSRLRKQAEYEELVKTCESLNEEKIALQSKMEELKGDSETLRLENAALREKLKNAQAVTQGGIVSVKIEVDLDLPNDAKNILSNLGSVSRNDELDREKHESSMSETKFHQLMESNARTDAVAAR</sequence>
<evidence type="ECO:0000259" key="9">
    <source>
        <dbReference type="PROSITE" id="PS50217"/>
    </source>
</evidence>
<name>A0A540LK82_MALBA</name>
<feature type="region of interest" description="Disordered" evidence="8">
    <location>
        <begin position="292"/>
        <end position="332"/>
    </location>
</feature>
<evidence type="ECO:0000256" key="7">
    <source>
        <dbReference type="SAM" id="Coils"/>
    </source>
</evidence>
<dbReference type="EMBL" id="VIEB01000554">
    <property type="protein sequence ID" value="TQD86878.1"/>
    <property type="molecule type" value="Genomic_DNA"/>
</dbReference>
<keyword evidence="5" id="KW-0804">Transcription</keyword>
<keyword evidence="4" id="KW-0238">DNA-binding</keyword>
<evidence type="ECO:0000256" key="4">
    <source>
        <dbReference type="ARBA" id="ARBA00023125"/>
    </source>
</evidence>